<dbReference type="GO" id="GO:0016887">
    <property type="term" value="F:ATP hydrolysis activity"/>
    <property type="evidence" value="ECO:0007669"/>
    <property type="project" value="InterPro"/>
</dbReference>
<feature type="region of interest" description="Disordered" evidence="5">
    <location>
        <begin position="314"/>
        <end position="346"/>
    </location>
</feature>
<dbReference type="SMART" id="SM00382">
    <property type="entry name" value="AAA"/>
    <property type="match status" value="1"/>
</dbReference>
<dbReference type="InterPro" id="IPR027417">
    <property type="entry name" value="P-loop_NTPase"/>
</dbReference>
<keyword evidence="6" id="KW-0378">Hydrolase</keyword>
<dbReference type="Pfam" id="PF00005">
    <property type="entry name" value="ABC_tran"/>
    <property type="match status" value="1"/>
</dbReference>
<keyword evidence="2" id="KW-0813">Transport</keyword>
<dbReference type="EMBL" id="CP022521">
    <property type="protein sequence ID" value="ASO23054.1"/>
    <property type="molecule type" value="Genomic_DNA"/>
</dbReference>
<dbReference type="AlphaFoldDB" id="A0A221WB86"/>
<dbReference type="Proteomes" id="UP000204221">
    <property type="component" value="Chromosome"/>
</dbReference>
<protein>
    <submittedName>
        <fullName evidence="6">Energy-coupling factor transporter ATP-binding protein EcfA2</fullName>
        <ecNumber evidence="6">3.6.3.-</ecNumber>
    </submittedName>
</protein>
<proteinExistence type="inferred from homology"/>
<name>A0A221WB86_9PSEU</name>
<organism evidence="6 7">
    <name type="scientific">Actinoalloteichus hoggarensis</name>
    <dbReference type="NCBI Taxonomy" id="1470176"/>
    <lineage>
        <taxon>Bacteria</taxon>
        <taxon>Bacillati</taxon>
        <taxon>Actinomycetota</taxon>
        <taxon>Actinomycetes</taxon>
        <taxon>Pseudonocardiales</taxon>
        <taxon>Pseudonocardiaceae</taxon>
        <taxon>Actinoalloteichus</taxon>
    </lineage>
</organism>
<accession>A0A221WB86</accession>
<reference evidence="6 7" key="1">
    <citation type="submission" date="2017-07" db="EMBL/GenBank/DDBJ databases">
        <title>Complete genome sequence of Actinoalloteichus hoggarensis DSM 45943, type strain of Actinoalloteichus hoggarensis.</title>
        <authorList>
            <person name="Ruckert C."/>
            <person name="Nouioui I."/>
            <person name="Willmese J."/>
            <person name="van Wezel G."/>
            <person name="Klenk H.-P."/>
            <person name="Kalinowski J."/>
            <person name="Zotchev S.B."/>
        </authorList>
    </citation>
    <scope>NUCLEOTIDE SEQUENCE [LARGE SCALE GENOMIC DNA]</scope>
    <source>
        <strain evidence="6 7">DSM 45943</strain>
    </source>
</reference>
<evidence type="ECO:0000256" key="2">
    <source>
        <dbReference type="ARBA" id="ARBA00022448"/>
    </source>
</evidence>
<dbReference type="Gene3D" id="3.40.50.300">
    <property type="entry name" value="P-loop containing nucleotide triphosphate hydrolases"/>
    <property type="match status" value="1"/>
</dbReference>
<dbReference type="PANTHER" id="PTHR43335:SF4">
    <property type="entry name" value="ABC TRANSPORTER, ATP-BINDING PROTEIN"/>
    <property type="match status" value="1"/>
</dbReference>
<feature type="compositionally biased region" description="Low complexity" evidence="5">
    <location>
        <begin position="314"/>
        <end position="340"/>
    </location>
</feature>
<dbReference type="KEGG" id="ahg:AHOG_27280"/>
<keyword evidence="4 6" id="KW-0067">ATP-binding</keyword>
<gene>
    <name evidence="6" type="primary">ecfA2</name>
    <name evidence="6" type="ORF">AHOG_27280</name>
</gene>
<keyword evidence="7" id="KW-1185">Reference proteome</keyword>
<dbReference type="OrthoDB" id="9804819at2"/>
<dbReference type="SUPFAM" id="SSF52540">
    <property type="entry name" value="P-loop containing nucleoside triphosphate hydrolases"/>
    <property type="match status" value="1"/>
</dbReference>
<evidence type="ECO:0000256" key="3">
    <source>
        <dbReference type="ARBA" id="ARBA00022741"/>
    </source>
</evidence>
<dbReference type="RefSeq" id="WP_093943889.1">
    <property type="nucleotide sequence ID" value="NZ_CP022521.1"/>
</dbReference>
<dbReference type="EC" id="3.6.3.-" evidence="6"/>
<keyword evidence="3" id="KW-0547">Nucleotide-binding</keyword>
<dbReference type="PROSITE" id="PS50893">
    <property type="entry name" value="ABC_TRANSPORTER_2"/>
    <property type="match status" value="1"/>
</dbReference>
<evidence type="ECO:0000313" key="7">
    <source>
        <dbReference type="Proteomes" id="UP000204221"/>
    </source>
</evidence>
<dbReference type="InterPro" id="IPR003439">
    <property type="entry name" value="ABC_transporter-like_ATP-bd"/>
</dbReference>
<evidence type="ECO:0000256" key="1">
    <source>
        <dbReference type="ARBA" id="ARBA00005417"/>
    </source>
</evidence>
<sequence>MIEAVGLTRRHGRVLAVDDVSFRVRAGRVTALLGPRGAGKSTIMRMFLGRERPTAGQALVDGRPYRELDRPLRKIGGLLDTSRIRSRNAARARLGRLARRNGLPARRIDEVLDLVELGDLRAHGSGRLSPRDTRRLGLAGALLGDPEILVLDEPSVGLDPDGVGWLRTLLRRLASEGRTVLVSGHRLSTTSDVADELVVIGRGRLITSCPTEEFLDTAGAATIRVRSPQWMLFARELRRRGLAVAEEIDGEHPALLITGSTSQEIGELAAALSVVVHELSLRRASLDQTFALIADRTSSPSGIEHDAAVAAGDPAVAPHPAAGPRIRAAAAGSRASAGVSDRVRGR</sequence>
<evidence type="ECO:0000256" key="4">
    <source>
        <dbReference type="ARBA" id="ARBA00022840"/>
    </source>
</evidence>
<dbReference type="PANTHER" id="PTHR43335">
    <property type="entry name" value="ABC TRANSPORTER, ATP-BINDING PROTEIN"/>
    <property type="match status" value="1"/>
</dbReference>
<evidence type="ECO:0000256" key="5">
    <source>
        <dbReference type="SAM" id="MobiDB-lite"/>
    </source>
</evidence>
<evidence type="ECO:0000313" key="6">
    <source>
        <dbReference type="EMBL" id="ASO23054.1"/>
    </source>
</evidence>
<dbReference type="GO" id="GO:0005524">
    <property type="term" value="F:ATP binding"/>
    <property type="evidence" value="ECO:0007669"/>
    <property type="project" value="UniProtKB-KW"/>
</dbReference>
<dbReference type="InterPro" id="IPR003593">
    <property type="entry name" value="AAA+_ATPase"/>
</dbReference>
<comment type="similarity">
    <text evidence="1">Belongs to the ABC transporter superfamily.</text>
</comment>